<gene>
    <name evidence="2" type="ORF">ABEB36_010077</name>
</gene>
<comment type="caution">
    <text evidence="2">The sequence shown here is derived from an EMBL/GenBank/DDBJ whole genome shotgun (WGS) entry which is preliminary data.</text>
</comment>
<sequence length="155" mass="18098">MSSATFEANPNSENEPWIERPALQGVKFRIWHLMFFCLCAFGLLIVLICCCVKIRIPRTKQEIEADYKRKRIAGKFRKRLKIINNQDMEAVDLRKALEIIIEADYRNETQKTEKSATVLQISKNEDIEKLLEEKRSFGISTVKSQMGKIARNKKY</sequence>
<keyword evidence="1" id="KW-0812">Transmembrane</keyword>
<keyword evidence="3" id="KW-1185">Reference proteome</keyword>
<evidence type="ECO:0000313" key="3">
    <source>
        <dbReference type="Proteomes" id="UP001566132"/>
    </source>
</evidence>
<evidence type="ECO:0000256" key="1">
    <source>
        <dbReference type="SAM" id="Phobius"/>
    </source>
</evidence>
<dbReference type="Pfam" id="PF16038">
    <property type="entry name" value="TMIE"/>
    <property type="match status" value="1"/>
</dbReference>
<dbReference type="InterPro" id="IPR032006">
    <property type="entry name" value="TMIE"/>
</dbReference>
<dbReference type="PANTHER" id="PTHR28635">
    <property type="entry name" value="TRANSMEMBRANE INNER EAR EXPRESSED PROTEIN"/>
    <property type="match status" value="1"/>
</dbReference>
<keyword evidence="1" id="KW-1133">Transmembrane helix</keyword>
<name>A0ABD1ELD9_HYPHA</name>
<feature type="transmembrane region" description="Helical" evidence="1">
    <location>
        <begin position="30"/>
        <end position="52"/>
    </location>
</feature>
<dbReference type="Proteomes" id="UP001566132">
    <property type="component" value="Unassembled WGS sequence"/>
</dbReference>
<evidence type="ECO:0000313" key="2">
    <source>
        <dbReference type="EMBL" id="KAL1494485.1"/>
    </source>
</evidence>
<accession>A0ABD1ELD9</accession>
<keyword evidence="1" id="KW-0472">Membrane</keyword>
<reference evidence="2 3" key="1">
    <citation type="submission" date="2024-05" db="EMBL/GenBank/DDBJ databases">
        <title>Genetic variation in Jamaican populations of the coffee berry borer (Hypothenemus hampei).</title>
        <authorList>
            <person name="Errbii M."/>
            <person name="Myrie A."/>
        </authorList>
    </citation>
    <scope>NUCLEOTIDE SEQUENCE [LARGE SCALE GENOMIC DNA]</scope>
    <source>
        <strain evidence="2">JA-Hopewell-2020-01-JO</strain>
        <tissue evidence="2">Whole body</tissue>
    </source>
</reference>
<organism evidence="2 3">
    <name type="scientific">Hypothenemus hampei</name>
    <name type="common">Coffee berry borer</name>
    <dbReference type="NCBI Taxonomy" id="57062"/>
    <lineage>
        <taxon>Eukaryota</taxon>
        <taxon>Metazoa</taxon>
        <taxon>Ecdysozoa</taxon>
        <taxon>Arthropoda</taxon>
        <taxon>Hexapoda</taxon>
        <taxon>Insecta</taxon>
        <taxon>Pterygota</taxon>
        <taxon>Neoptera</taxon>
        <taxon>Endopterygota</taxon>
        <taxon>Coleoptera</taxon>
        <taxon>Polyphaga</taxon>
        <taxon>Cucujiformia</taxon>
        <taxon>Curculionidae</taxon>
        <taxon>Scolytinae</taxon>
        <taxon>Hypothenemus</taxon>
    </lineage>
</organism>
<dbReference type="EMBL" id="JBDJPC010000007">
    <property type="protein sequence ID" value="KAL1494485.1"/>
    <property type="molecule type" value="Genomic_DNA"/>
</dbReference>
<proteinExistence type="predicted"/>
<evidence type="ECO:0008006" key="4">
    <source>
        <dbReference type="Google" id="ProtNLM"/>
    </source>
</evidence>
<protein>
    <recommendedName>
        <fullName evidence="4">Transmembrane inner ear expressed protein</fullName>
    </recommendedName>
</protein>
<dbReference type="PANTHER" id="PTHR28635:SF1">
    <property type="entry name" value="TRANSMEMBRANE INNER EAR EXPRESSED PROTEIN"/>
    <property type="match status" value="1"/>
</dbReference>
<dbReference type="AlphaFoldDB" id="A0ABD1ELD9"/>